<proteinExistence type="predicted"/>
<dbReference type="SMART" id="SM00549">
    <property type="entry name" value="TAFH"/>
    <property type="match status" value="1"/>
</dbReference>
<keyword evidence="4" id="KW-0539">Nucleus</keyword>
<dbReference type="PANTHER" id="PTHR15138:SF22">
    <property type="entry name" value="TAFH DOMAIN-CONTAINING PROTEIN"/>
    <property type="match status" value="1"/>
</dbReference>
<organism evidence="6 7">
    <name type="scientific">Oryzias melastigma</name>
    <name type="common">Marine medaka</name>
    <dbReference type="NCBI Taxonomy" id="30732"/>
    <lineage>
        <taxon>Eukaryota</taxon>
        <taxon>Metazoa</taxon>
        <taxon>Chordata</taxon>
        <taxon>Craniata</taxon>
        <taxon>Vertebrata</taxon>
        <taxon>Euteleostomi</taxon>
        <taxon>Actinopterygii</taxon>
        <taxon>Neopterygii</taxon>
        <taxon>Teleostei</taxon>
        <taxon>Neoteleostei</taxon>
        <taxon>Acanthomorphata</taxon>
        <taxon>Ovalentaria</taxon>
        <taxon>Atherinomorphae</taxon>
        <taxon>Beloniformes</taxon>
        <taxon>Adrianichthyidae</taxon>
        <taxon>Oryziinae</taxon>
        <taxon>Oryzias</taxon>
    </lineage>
</organism>
<dbReference type="PROSITE" id="PS51119">
    <property type="entry name" value="TAFH"/>
    <property type="match status" value="1"/>
</dbReference>
<dbReference type="PANTHER" id="PTHR15138">
    <property type="entry name" value="TRANSCRIPTION INITIATION FACTOR TFIID SUBUNIT 4"/>
    <property type="match status" value="1"/>
</dbReference>
<comment type="caution">
    <text evidence="6">The sequence shown here is derived from an EMBL/GenBank/DDBJ whole genome shotgun (WGS) entry which is preliminary data.</text>
</comment>
<dbReference type="AlphaFoldDB" id="A0A834BRH0"/>
<dbReference type="GO" id="GO:0003677">
    <property type="term" value="F:DNA binding"/>
    <property type="evidence" value="ECO:0007669"/>
    <property type="project" value="TreeGrafter"/>
</dbReference>
<feature type="domain" description="TAFH" evidence="5">
    <location>
        <begin position="20"/>
        <end position="87"/>
    </location>
</feature>
<keyword evidence="3" id="KW-0804">Transcription</keyword>
<evidence type="ECO:0000256" key="4">
    <source>
        <dbReference type="ARBA" id="ARBA00023242"/>
    </source>
</evidence>
<dbReference type="InterPro" id="IPR003894">
    <property type="entry name" value="TAFH_NHR1"/>
</dbReference>
<sequence>MYASTKCLRFFSISLQQETLERVKKCKNFLVTLIKLASSDSRSANNVRGLVRSLLEGKMEAEEFTELLYDELKSTPQPCLVPFLKVK</sequence>
<evidence type="ECO:0000256" key="2">
    <source>
        <dbReference type="ARBA" id="ARBA00023015"/>
    </source>
</evidence>
<evidence type="ECO:0000313" key="6">
    <source>
        <dbReference type="EMBL" id="KAF6715954.1"/>
    </source>
</evidence>
<dbReference type="EMBL" id="WKFB01001020">
    <property type="protein sequence ID" value="KAF6715954.1"/>
    <property type="molecule type" value="Genomic_DNA"/>
</dbReference>
<accession>A0A834BRH0</accession>
<dbReference type="SUPFAM" id="SSF158553">
    <property type="entry name" value="TAFH domain-like"/>
    <property type="match status" value="1"/>
</dbReference>
<evidence type="ECO:0000259" key="5">
    <source>
        <dbReference type="PROSITE" id="PS51119"/>
    </source>
</evidence>
<gene>
    <name evidence="6" type="ORF">FQA47_002955</name>
</gene>
<evidence type="ECO:0000256" key="1">
    <source>
        <dbReference type="ARBA" id="ARBA00004123"/>
    </source>
</evidence>
<dbReference type="GO" id="GO:0006367">
    <property type="term" value="P:transcription initiation at RNA polymerase II promoter"/>
    <property type="evidence" value="ECO:0007669"/>
    <property type="project" value="TreeGrafter"/>
</dbReference>
<keyword evidence="2" id="KW-0805">Transcription regulation</keyword>
<dbReference type="GO" id="GO:0005669">
    <property type="term" value="C:transcription factor TFIID complex"/>
    <property type="evidence" value="ECO:0007669"/>
    <property type="project" value="InterPro"/>
</dbReference>
<name>A0A834BRH0_ORYME</name>
<protein>
    <submittedName>
        <fullName evidence="6">Transcription initiation factor TFIID subunit 4B</fullName>
    </submittedName>
</protein>
<dbReference type="Proteomes" id="UP000646548">
    <property type="component" value="Unassembled WGS sequence"/>
</dbReference>
<reference evidence="6" key="1">
    <citation type="journal article" name="BMC Genomics">
        <title>Long-read sequencing and de novo genome assembly of marine medaka (Oryzias melastigma).</title>
        <authorList>
            <person name="Liang P."/>
            <person name="Saqib H.S.A."/>
            <person name="Ni X."/>
            <person name="Shen Y."/>
        </authorList>
    </citation>
    <scope>NUCLEOTIDE SEQUENCE</scope>
    <source>
        <strain evidence="6">Bigg-433</strain>
    </source>
</reference>
<dbReference type="GO" id="GO:0006355">
    <property type="term" value="P:regulation of DNA-templated transcription"/>
    <property type="evidence" value="ECO:0007669"/>
    <property type="project" value="UniProtKB-ARBA"/>
</dbReference>
<dbReference type="Pfam" id="PF07531">
    <property type="entry name" value="TAFH"/>
    <property type="match status" value="1"/>
</dbReference>
<dbReference type="Gene3D" id="1.20.120.1110">
    <property type="entry name" value="TAFH/NHR1 domain"/>
    <property type="match status" value="1"/>
</dbReference>
<comment type="subcellular location">
    <subcellularLocation>
        <location evidence="1">Nucleus</location>
    </subcellularLocation>
</comment>
<evidence type="ECO:0000313" key="7">
    <source>
        <dbReference type="Proteomes" id="UP000646548"/>
    </source>
</evidence>
<evidence type="ECO:0000256" key="3">
    <source>
        <dbReference type="ARBA" id="ARBA00023163"/>
    </source>
</evidence>
<dbReference type="InterPro" id="IPR037249">
    <property type="entry name" value="TAFH/NHR1_dom_sf"/>
</dbReference>
<dbReference type="InterPro" id="IPR045144">
    <property type="entry name" value="TAF4"/>
</dbReference>
<dbReference type="GO" id="GO:0016251">
    <property type="term" value="F:RNA polymerase II general transcription initiation factor activity"/>
    <property type="evidence" value="ECO:0007669"/>
    <property type="project" value="TreeGrafter"/>
</dbReference>